<comment type="caution">
    <text evidence="6">The sequence shown here is derived from an EMBL/GenBank/DDBJ whole genome shotgun (WGS) entry which is preliminary data.</text>
</comment>
<dbReference type="PANTHER" id="PTHR46910:SF1">
    <property type="entry name" value="MISCELLANEOUS ZN(II)2CYS6 TRANSCRIPTION FACTOR (EUROFUNG)-RELATED"/>
    <property type="match status" value="1"/>
</dbReference>
<evidence type="ECO:0000256" key="1">
    <source>
        <dbReference type="ARBA" id="ARBA00022723"/>
    </source>
</evidence>
<protein>
    <recommendedName>
        <fullName evidence="5">Zn(2)-C6 fungal-type domain-containing protein</fullName>
    </recommendedName>
</protein>
<keyword evidence="3" id="KW-0175">Coiled coil</keyword>
<dbReference type="AlphaFoldDB" id="A0A3M7HN22"/>
<proteinExistence type="predicted"/>
<evidence type="ECO:0000256" key="4">
    <source>
        <dbReference type="SAM" id="MobiDB-lite"/>
    </source>
</evidence>
<dbReference type="InterPro" id="IPR007219">
    <property type="entry name" value="XnlR_reg_dom"/>
</dbReference>
<dbReference type="Gene3D" id="4.10.240.10">
    <property type="entry name" value="Zn(2)-C6 fungal-type DNA-binding domain"/>
    <property type="match status" value="1"/>
</dbReference>
<gene>
    <name evidence="6" type="ORF">D0864_00115</name>
</gene>
<dbReference type="PROSITE" id="PS50048">
    <property type="entry name" value="ZN2_CY6_FUNGAL_2"/>
    <property type="match status" value="1"/>
</dbReference>
<dbReference type="PANTHER" id="PTHR46910">
    <property type="entry name" value="TRANSCRIPTION FACTOR PDR1"/>
    <property type="match status" value="1"/>
</dbReference>
<dbReference type="SMART" id="SM00906">
    <property type="entry name" value="Fungal_trans"/>
    <property type="match status" value="1"/>
</dbReference>
<evidence type="ECO:0000256" key="3">
    <source>
        <dbReference type="SAM" id="Coils"/>
    </source>
</evidence>
<name>A0A3M7HN22_HORWE</name>
<dbReference type="Proteomes" id="UP000269539">
    <property type="component" value="Unassembled WGS sequence"/>
</dbReference>
<dbReference type="PROSITE" id="PS00463">
    <property type="entry name" value="ZN2_CY6_FUNGAL_1"/>
    <property type="match status" value="1"/>
</dbReference>
<evidence type="ECO:0000259" key="5">
    <source>
        <dbReference type="PROSITE" id="PS50048"/>
    </source>
</evidence>
<feature type="coiled-coil region" evidence="3">
    <location>
        <begin position="132"/>
        <end position="159"/>
    </location>
</feature>
<feature type="domain" description="Zn(2)-C6 fungal-type" evidence="5">
    <location>
        <begin position="100"/>
        <end position="131"/>
    </location>
</feature>
<dbReference type="GO" id="GO:0008270">
    <property type="term" value="F:zinc ion binding"/>
    <property type="evidence" value="ECO:0007669"/>
    <property type="project" value="InterPro"/>
</dbReference>
<dbReference type="GO" id="GO:0003677">
    <property type="term" value="F:DNA binding"/>
    <property type="evidence" value="ECO:0007669"/>
    <property type="project" value="InterPro"/>
</dbReference>
<dbReference type="EMBL" id="QWIO01000005">
    <property type="protein sequence ID" value="RMZ14639.1"/>
    <property type="molecule type" value="Genomic_DNA"/>
</dbReference>
<dbReference type="InterPro" id="IPR050987">
    <property type="entry name" value="AtrR-like"/>
</dbReference>
<reference evidence="6 7" key="1">
    <citation type="journal article" date="2018" name="BMC Genomics">
        <title>Genomic evidence for intraspecific hybridization in a clonal and extremely halotolerant yeast.</title>
        <authorList>
            <person name="Gostincar C."/>
            <person name="Stajich J.E."/>
            <person name="Zupancic J."/>
            <person name="Zalar P."/>
            <person name="Gunde-Cimerman N."/>
        </authorList>
    </citation>
    <scope>NUCLEOTIDE SEQUENCE [LARGE SCALE GENOMIC DNA]</scope>
    <source>
        <strain evidence="6 7">EXF-10513</strain>
    </source>
</reference>
<sequence length="447" mass="49716">MNAMPRTSGPYATPGPQLRGDKMPSPGRMGDLPPHTNGVNQPYDDATMPGPAPPPPGMVPDHYLTTDAVISTPGIPPTHASAAALNPQKRRSRLRRKDPSCDDCRERKVKCDATDTSGCSECSSCGVKCRVRMSLVKQVQDLEKQLHQARLTIDEMRMKQDGVHSEAEGGTASLPALHMAEPATRAHQPAPPTMDGFEHVRMNLRNICRGIYKPPPPFRVPAEQPLFGHSNTPLPPKQTADRLLSHYKSSVHVHAPILHWPTFIQDYENVYRAGTFQHIRRMWVCLFFAVLGCGTLMDPQPNGPVQEVESDGYIATSLHVLNMWSDEFTLEYACSSLLTSIYYLENNKRSPGWLFIGTAVHIAQDIGLQNDRGLCPPFEAEMRRRVCIVSLETGRPLHIDDDDCNVREPMPVDDEYIHPNGLSLPPPEQMAWNGLAALYPLFVSVRK</sequence>
<dbReference type="SUPFAM" id="SSF57701">
    <property type="entry name" value="Zn2/Cys6 DNA-binding domain"/>
    <property type="match status" value="1"/>
</dbReference>
<keyword evidence="2" id="KW-0539">Nucleus</keyword>
<dbReference type="Pfam" id="PF00172">
    <property type="entry name" value="Zn_clus"/>
    <property type="match status" value="1"/>
</dbReference>
<dbReference type="GO" id="GO:0000981">
    <property type="term" value="F:DNA-binding transcription factor activity, RNA polymerase II-specific"/>
    <property type="evidence" value="ECO:0007669"/>
    <property type="project" value="InterPro"/>
</dbReference>
<dbReference type="GO" id="GO:0006351">
    <property type="term" value="P:DNA-templated transcription"/>
    <property type="evidence" value="ECO:0007669"/>
    <property type="project" value="InterPro"/>
</dbReference>
<organism evidence="6 7">
    <name type="scientific">Hortaea werneckii</name>
    <name type="common">Black yeast</name>
    <name type="synonym">Cladosporium werneckii</name>
    <dbReference type="NCBI Taxonomy" id="91943"/>
    <lineage>
        <taxon>Eukaryota</taxon>
        <taxon>Fungi</taxon>
        <taxon>Dikarya</taxon>
        <taxon>Ascomycota</taxon>
        <taxon>Pezizomycotina</taxon>
        <taxon>Dothideomycetes</taxon>
        <taxon>Dothideomycetidae</taxon>
        <taxon>Mycosphaerellales</taxon>
        <taxon>Teratosphaeriaceae</taxon>
        <taxon>Hortaea</taxon>
    </lineage>
</organism>
<dbReference type="InterPro" id="IPR001138">
    <property type="entry name" value="Zn2Cys6_DnaBD"/>
</dbReference>
<keyword evidence="1" id="KW-0479">Metal-binding</keyword>
<accession>A0A3M7HN22</accession>
<dbReference type="Pfam" id="PF04082">
    <property type="entry name" value="Fungal_trans"/>
    <property type="match status" value="1"/>
</dbReference>
<evidence type="ECO:0000313" key="6">
    <source>
        <dbReference type="EMBL" id="RMZ14639.1"/>
    </source>
</evidence>
<evidence type="ECO:0000313" key="7">
    <source>
        <dbReference type="Proteomes" id="UP000269539"/>
    </source>
</evidence>
<dbReference type="InterPro" id="IPR036864">
    <property type="entry name" value="Zn2-C6_fun-type_DNA-bd_sf"/>
</dbReference>
<dbReference type="CDD" id="cd12148">
    <property type="entry name" value="fungal_TF_MHR"/>
    <property type="match status" value="1"/>
</dbReference>
<evidence type="ECO:0000256" key="2">
    <source>
        <dbReference type="ARBA" id="ARBA00023242"/>
    </source>
</evidence>
<feature type="region of interest" description="Disordered" evidence="4">
    <location>
        <begin position="73"/>
        <end position="104"/>
    </location>
</feature>
<dbReference type="CDD" id="cd00067">
    <property type="entry name" value="GAL4"/>
    <property type="match status" value="1"/>
</dbReference>
<feature type="region of interest" description="Disordered" evidence="4">
    <location>
        <begin position="1"/>
        <end position="60"/>
    </location>
</feature>